<name>A0A0G0I8E4_9BACT</name>
<dbReference type="AlphaFoldDB" id="A0A0G0I8E4"/>
<comment type="caution">
    <text evidence="7">The sequence shown here is derived from an EMBL/GenBank/DDBJ whole genome shotgun (WGS) entry which is preliminary data.</text>
</comment>
<evidence type="ECO:0000256" key="1">
    <source>
        <dbReference type="ARBA" id="ARBA00004370"/>
    </source>
</evidence>
<feature type="non-terminal residue" evidence="7">
    <location>
        <position position="309"/>
    </location>
</feature>
<keyword evidence="4" id="KW-0808">Transferase</keyword>
<evidence type="ECO:0000313" key="8">
    <source>
        <dbReference type="Proteomes" id="UP000034231"/>
    </source>
</evidence>
<evidence type="ECO:0000313" key="7">
    <source>
        <dbReference type="EMBL" id="KKQ50802.1"/>
    </source>
</evidence>
<dbReference type="GO" id="GO:0016020">
    <property type="term" value="C:membrane"/>
    <property type="evidence" value="ECO:0007669"/>
    <property type="project" value="UniProtKB-SubCell"/>
</dbReference>
<dbReference type="PANTHER" id="PTHR43025:SF3">
    <property type="entry name" value="MONOGALACTOSYLDIACYLGLYCEROL SYNTHASE 1, CHLOROPLASTIC"/>
    <property type="match status" value="1"/>
</dbReference>
<keyword evidence="3" id="KW-0328">Glycosyltransferase</keyword>
<dbReference type="PANTHER" id="PTHR43025">
    <property type="entry name" value="MONOGALACTOSYLDIACYLGLYCEROL SYNTHASE"/>
    <property type="match status" value="1"/>
</dbReference>
<dbReference type="Gene3D" id="3.40.50.2000">
    <property type="entry name" value="Glycogen Phosphorylase B"/>
    <property type="match status" value="1"/>
</dbReference>
<dbReference type="SUPFAM" id="SSF53756">
    <property type="entry name" value="UDP-Glycosyltransferase/glycogen phosphorylase"/>
    <property type="match status" value="1"/>
</dbReference>
<dbReference type="InterPro" id="IPR009695">
    <property type="entry name" value="Diacylglyc_glucosyltr_N"/>
</dbReference>
<feature type="domain" description="Diacylglycerol glucosyltransferase N-terminal" evidence="6">
    <location>
        <begin position="5"/>
        <end position="165"/>
    </location>
</feature>
<evidence type="ECO:0000256" key="3">
    <source>
        <dbReference type="ARBA" id="ARBA00022676"/>
    </source>
</evidence>
<proteinExistence type="inferred from homology"/>
<evidence type="ECO:0000259" key="6">
    <source>
        <dbReference type="Pfam" id="PF06925"/>
    </source>
</evidence>
<dbReference type="GO" id="GO:0009247">
    <property type="term" value="P:glycolipid biosynthetic process"/>
    <property type="evidence" value="ECO:0007669"/>
    <property type="project" value="InterPro"/>
</dbReference>
<gene>
    <name evidence="7" type="ORF">US68_C0001G0001</name>
</gene>
<dbReference type="GO" id="GO:0016758">
    <property type="term" value="F:hexosyltransferase activity"/>
    <property type="evidence" value="ECO:0007669"/>
    <property type="project" value="InterPro"/>
</dbReference>
<dbReference type="Pfam" id="PF04101">
    <property type="entry name" value="Glyco_tran_28_C"/>
    <property type="match status" value="1"/>
</dbReference>
<dbReference type="Pfam" id="PF06925">
    <property type="entry name" value="MGDG_synth"/>
    <property type="match status" value="1"/>
</dbReference>
<reference evidence="7 8" key="1">
    <citation type="journal article" date="2015" name="Nature">
        <title>rRNA introns, odd ribosomes, and small enigmatic genomes across a large radiation of phyla.</title>
        <authorList>
            <person name="Brown C.T."/>
            <person name="Hug L.A."/>
            <person name="Thomas B.C."/>
            <person name="Sharon I."/>
            <person name="Castelle C.J."/>
            <person name="Singh A."/>
            <person name="Wilkins M.J."/>
            <person name="Williams K.H."/>
            <person name="Banfield J.F."/>
        </authorList>
    </citation>
    <scope>NUCLEOTIDE SEQUENCE [LARGE SCALE GENOMIC DNA]</scope>
</reference>
<feature type="domain" description="Glycosyl transferase family 28 C-terminal" evidence="5">
    <location>
        <begin position="193"/>
        <end position="299"/>
    </location>
</feature>
<evidence type="ECO:0000256" key="2">
    <source>
        <dbReference type="ARBA" id="ARBA00006962"/>
    </source>
</evidence>
<sequence>MPWGHRSIARAIYGFLKTKEKEENFEVYYAEVRAKLGLIHEMYMLSYRYLPVSNKLSRWISYSPGLRKLIEKMSQGNVVAPRKIVEKIKPDLVISAYWFHSHSLARWRDKEKQKFKLWTAVSDPWTILPIAYNSKIDLHLVYDRKGVYLGMKECGLKRNQILITGWWTRQEMFGKFDRKEARKKLGFNDGRPVVFFGGGSMGTYSLVRLLPALMLIKDKVGLVFNTGKDKKSYDLVERYVKSYKRLNKKGNLIIKNLGWIENMGEVLAGVDIVFGKAGPNFLFDVVASQKPFVAITHNGGQEDGNIRLI</sequence>
<evidence type="ECO:0000259" key="5">
    <source>
        <dbReference type="Pfam" id="PF04101"/>
    </source>
</evidence>
<organism evidence="7 8">
    <name type="scientific">Candidatus Shapirobacteria bacterium GW2011_GWE1_38_10</name>
    <dbReference type="NCBI Taxonomy" id="1618488"/>
    <lineage>
        <taxon>Bacteria</taxon>
        <taxon>Candidatus Shapironibacteriota</taxon>
    </lineage>
</organism>
<dbReference type="Proteomes" id="UP000034231">
    <property type="component" value="Unassembled WGS sequence"/>
</dbReference>
<comment type="similarity">
    <text evidence="2">Belongs to the glycosyltransferase 28 family.</text>
</comment>
<evidence type="ECO:0000256" key="4">
    <source>
        <dbReference type="ARBA" id="ARBA00022679"/>
    </source>
</evidence>
<protein>
    <recommendedName>
        <fullName evidence="9">Monogalactosyldiacylglycerol synthase</fullName>
    </recommendedName>
</protein>
<comment type="subcellular location">
    <subcellularLocation>
        <location evidence="1">Membrane</location>
    </subcellularLocation>
</comment>
<dbReference type="InterPro" id="IPR007235">
    <property type="entry name" value="Glyco_trans_28_C"/>
</dbReference>
<dbReference type="InterPro" id="IPR050519">
    <property type="entry name" value="Glycosyltransf_28_UgtP"/>
</dbReference>
<evidence type="ECO:0008006" key="9">
    <source>
        <dbReference type="Google" id="ProtNLM"/>
    </source>
</evidence>
<accession>A0A0G0I8E4</accession>
<dbReference type="EMBL" id="LBTX01000001">
    <property type="protein sequence ID" value="KKQ50802.1"/>
    <property type="molecule type" value="Genomic_DNA"/>
</dbReference>